<reference evidence="1" key="1">
    <citation type="submission" date="2009-10" db="EMBL/GenBank/DDBJ databases">
        <title>Diversity of trophic interactions inside an arsenic-rich microbial ecosystem.</title>
        <authorList>
            <person name="Bertin P.N."/>
            <person name="Heinrich-Salmeron A."/>
            <person name="Pelletier E."/>
            <person name="Goulhen-Chollet F."/>
            <person name="Arsene-Ploetze F."/>
            <person name="Gallien S."/>
            <person name="Calteau A."/>
            <person name="Vallenet D."/>
            <person name="Casiot C."/>
            <person name="Chane-Woon-Ming B."/>
            <person name="Giloteaux L."/>
            <person name="Barakat M."/>
            <person name="Bonnefoy V."/>
            <person name="Bruneel O."/>
            <person name="Chandler M."/>
            <person name="Cleiss J."/>
            <person name="Duran R."/>
            <person name="Elbaz-Poulichet F."/>
            <person name="Fonknechten N."/>
            <person name="Lauga B."/>
            <person name="Mornico D."/>
            <person name="Ortet P."/>
            <person name="Schaeffer C."/>
            <person name="Siguier P."/>
            <person name="Alexander Thil Smith A."/>
            <person name="Van Dorsselaer A."/>
            <person name="Weissenbach J."/>
            <person name="Medigue C."/>
            <person name="Le Paslier D."/>
        </authorList>
    </citation>
    <scope>NUCLEOTIDE SEQUENCE</scope>
</reference>
<sequence>MFSIPVGLLAMAFAMDSIRFKIRIKGISLVAVPLPSGQFLSAWISGSAPWRIGQQWPVRAPQRATWQSLLVLRTAALTRSRCSQGNPRAWSPTTRRRSTPMLRWPSFANWSPALEQPWSLRSCSAAVVPTPPR</sequence>
<comment type="caution">
    <text evidence="1">The sequence shown here is derived from an EMBL/GenBank/DDBJ whole genome shotgun (WGS) entry which is preliminary data.</text>
</comment>
<dbReference type="AlphaFoldDB" id="E6QHR1"/>
<proteinExistence type="predicted"/>
<accession>E6QHR1</accession>
<name>E6QHR1_9ZZZZ</name>
<gene>
    <name evidence="1" type="ORF">CARN6_0045</name>
</gene>
<dbReference type="EMBL" id="CABQ01000019">
    <property type="protein sequence ID" value="CBI06775.1"/>
    <property type="molecule type" value="Genomic_DNA"/>
</dbReference>
<organism evidence="1">
    <name type="scientific">mine drainage metagenome</name>
    <dbReference type="NCBI Taxonomy" id="410659"/>
    <lineage>
        <taxon>unclassified sequences</taxon>
        <taxon>metagenomes</taxon>
        <taxon>ecological metagenomes</taxon>
    </lineage>
</organism>
<evidence type="ECO:0000313" key="1">
    <source>
        <dbReference type="EMBL" id="CBI06775.1"/>
    </source>
</evidence>
<protein>
    <submittedName>
        <fullName evidence="1">Uncharacterized protein</fullName>
    </submittedName>
</protein>